<sequence length="170" mass="18509">MPTPTIIGGQGLGPALSTVSRTKRFMHPIPSEGFNMARALIFSLPPPFGAIMILTLSPFTMEVWIIAGVLSPVFFLDKKGSSTQDFLRYPALYPRLTPSFMASFISPPVSLTSWPISMKITASPVSWHMGTCLLRAISWFFKMSWSASLPKGDSSFATASCSAFFTSSGR</sequence>
<comment type="caution">
    <text evidence="2">The sequence shown here is derived from an EMBL/GenBank/DDBJ whole genome shotgun (WGS) entry which is preliminary data.</text>
</comment>
<accession>A0A645FX64</accession>
<protein>
    <submittedName>
        <fullName evidence="2">Uncharacterized protein</fullName>
    </submittedName>
</protein>
<keyword evidence="1" id="KW-0472">Membrane</keyword>
<feature type="transmembrane region" description="Helical" evidence="1">
    <location>
        <begin position="48"/>
        <end position="75"/>
    </location>
</feature>
<evidence type="ECO:0000256" key="1">
    <source>
        <dbReference type="SAM" id="Phobius"/>
    </source>
</evidence>
<dbReference type="EMBL" id="VSSQ01065804">
    <property type="protein sequence ID" value="MPN18466.1"/>
    <property type="molecule type" value="Genomic_DNA"/>
</dbReference>
<keyword evidence="1" id="KW-0812">Transmembrane</keyword>
<proteinExistence type="predicted"/>
<evidence type="ECO:0000313" key="2">
    <source>
        <dbReference type="EMBL" id="MPN18466.1"/>
    </source>
</evidence>
<gene>
    <name evidence="2" type="ORF">SDC9_165826</name>
</gene>
<name>A0A645FX64_9ZZZZ</name>
<organism evidence="2">
    <name type="scientific">bioreactor metagenome</name>
    <dbReference type="NCBI Taxonomy" id="1076179"/>
    <lineage>
        <taxon>unclassified sequences</taxon>
        <taxon>metagenomes</taxon>
        <taxon>ecological metagenomes</taxon>
    </lineage>
</organism>
<keyword evidence="1" id="KW-1133">Transmembrane helix</keyword>
<dbReference type="AlphaFoldDB" id="A0A645FX64"/>
<reference evidence="2" key="1">
    <citation type="submission" date="2019-08" db="EMBL/GenBank/DDBJ databases">
        <authorList>
            <person name="Kucharzyk K."/>
            <person name="Murdoch R.W."/>
            <person name="Higgins S."/>
            <person name="Loffler F."/>
        </authorList>
    </citation>
    <scope>NUCLEOTIDE SEQUENCE</scope>
</reference>